<evidence type="ECO:0000256" key="1">
    <source>
        <dbReference type="SAM" id="SignalP"/>
    </source>
</evidence>
<dbReference type="RefSeq" id="WP_201689591.1">
    <property type="nucleotide sequence ID" value="NZ_JAEQND010000006.1"/>
</dbReference>
<feature type="chain" id="PRO_5047250308" evidence="1">
    <location>
        <begin position="23"/>
        <end position="154"/>
    </location>
</feature>
<dbReference type="InterPro" id="IPR012899">
    <property type="entry name" value="LTXXQ"/>
</dbReference>
<dbReference type="Gene3D" id="1.20.120.1490">
    <property type="match status" value="1"/>
</dbReference>
<gene>
    <name evidence="2" type="ORF">JI746_11465</name>
</gene>
<dbReference type="Proteomes" id="UP000622707">
    <property type="component" value="Unassembled WGS sequence"/>
</dbReference>
<feature type="signal peptide" evidence="1">
    <location>
        <begin position="1"/>
        <end position="22"/>
    </location>
</feature>
<keyword evidence="1" id="KW-0732">Signal</keyword>
<protein>
    <submittedName>
        <fullName evidence="2">Spy/CpxP family protein refolding chaperone</fullName>
    </submittedName>
</protein>
<evidence type="ECO:0000313" key="3">
    <source>
        <dbReference type="Proteomes" id="UP000622707"/>
    </source>
</evidence>
<sequence length="154" mass="17049">MKPWIRRSLAGLFAVLTLGALAGCGHHRDHAAWGASAEDQARHRAHVVDRVAARLELDEAQKDKLAVLVEKLQAQRTALAGQPDPRAQFQALVAGDKFDRAGAQALLQKAASALETRSPEVIAALGDFYDSLDARQQARVREFLQHRRGWWRRG</sequence>
<keyword evidence="3" id="KW-1185">Reference proteome</keyword>
<reference evidence="2 3" key="1">
    <citation type="journal article" date="2017" name="Int. J. Syst. Evol. Microbiol.">
        <title>Ramlibacter alkalitolerans sp. nov., alkali-tolerant bacterium isolated from soil of ginseng.</title>
        <authorList>
            <person name="Lee D.H."/>
            <person name="Cha C.J."/>
        </authorList>
    </citation>
    <scope>NUCLEOTIDE SEQUENCE [LARGE SCALE GENOMIC DNA]</scope>
    <source>
        <strain evidence="2 3">KACC 19305</strain>
    </source>
</reference>
<dbReference type="EMBL" id="JAEQND010000006">
    <property type="protein sequence ID" value="MBL0425727.1"/>
    <property type="molecule type" value="Genomic_DNA"/>
</dbReference>
<evidence type="ECO:0000313" key="2">
    <source>
        <dbReference type="EMBL" id="MBL0425727.1"/>
    </source>
</evidence>
<accession>A0ABS1JN94</accession>
<organism evidence="2 3">
    <name type="scientific">Ramlibacter alkalitolerans</name>
    <dbReference type="NCBI Taxonomy" id="2039631"/>
    <lineage>
        <taxon>Bacteria</taxon>
        <taxon>Pseudomonadati</taxon>
        <taxon>Pseudomonadota</taxon>
        <taxon>Betaproteobacteria</taxon>
        <taxon>Burkholderiales</taxon>
        <taxon>Comamonadaceae</taxon>
        <taxon>Ramlibacter</taxon>
    </lineage>
</organism>
<dbReference type="PROSITE" id="PS51257">
    <property type="entry name" value="PROKAR_LIPOPROTEIN"/>
    <property type="match status" value="1"/>
</dbReference>
<name>A0ABS1JN94_9BURK</name>
<comment type="caution">
    <text evidence="2">The sequence shown here is derived from an EMBL/GenBank/DDBJ whole genome shotgun (WGS) entry which is preliminary data.</text>
</comment>
<dbReference type="Pfam" id="PF07813">
    <property type="entry name" value="LTXXQ"/>
    <property type="match status" value="1"/>
</dbReference>
<proteinExistence type="predicted"/>